<accession>A0AAV9PCD4</accession>
<dbReference type="Proteomes" id="UP001337655">
    <property type="component" value="Unassembled WGS sequence"/>
</dbReference>
<dbReference type="GeneID" id="89926687"/>
<dbReference type="RefSeq" id="XP_064658716.1">
    <property type="nucleotide sequence ID" value="XM_064802591.1"/>
</dbReference>
<dbReference type="EMBL" id="JAVRRT010000008">
    <property type="protein sequence ID" value="KAK5169370.1"/>
    <property type="molecule type" value="Genomic_DNA"/>
</dbReference>
<keyword evidence="1" id="KW-0812">Transmembrane</keyword>
<keyword evidence="1" id="KW-0472">Membrane</keyword>
<keyword evidence="3" id="KW-1185">Reference proteome</keyword>
<dbReference type="AlphaFoldDB" id="A0AAV9PCD4"/>
<feature type="transmembrane region" description="Helical" evidence="1">
    <location>
        <begin position="123"/>
        <end position="139"/>
    </location>
</feature>
<comment type="caution">
    <text evidence="2">The sequence shown here is derived from an EMBL/GenBank/DDBJ whole genome shotgun (WGS) entry which is preliminary data.</text>
</comment>
<protein>
    <submittedName>
        <fullName evidence="2">Uncharacterized protein</fullName>
    </submittedName>
</protein>
<evidence type="ECO:0000313" key="2">
    <source>
        <dbReference type="EMBL" id="KAK5169370.1"/>
    </source>
</evidence>
<sequence>MADHTEEHQCSPDRVTGQNLSQVLVHADPGVCGFSWPLTKSLPDFSDCCTNSIKTSEGCFRYCEPADVQGFHGCVAQTFHKSNTTITYIPYTVCTETTNYVGMNASTNATGSESGSAMLSSDGGLMGIFGLCAIALLVFR</sequence>
<name>A0AAV9PCD4_9PEZI</name>
<reference evidence="2 3" key="1">
    <citation type="submission" date="2023-08" db="EMBL/GenBank/DDBJ databases">
        <title>Black Yeasts Isolated from many extreme environments.</title>
        <authorList>
            <person name="Coleine C."/>
            <person name="Stajich J.E."/>
            <person name="Selbmann L."/>
        </authorList>
    </citation>
    <scope>NUCLEOTIDE SEQUENCE [LARGE SCALE GENOMIC DNA]</scope>
    <source>
        <strain evidence="2 3">CCFEE 5935</strain>
    </source>
</reference>
<organism evidence="2 3">
    <name type="scientific">Saxophila tyrrhenica</name>
    <dbReference type="NCBI Taxonomy" id="1690608"/>
    <lineage>
        <taxon>Eukaryota</taxon>
        <taxon>Fungi</taxon>
        <taxon>Dikarya</taxon>
        <taxon>Ascomycota</taxon>
        <taxon>Pezizomycotina</taxon>
        <taxon>Dothideomycetes</taxon>
        <taxon>Dothideomycetidae</taxon>
        <taxon>Mycosphaerellales</taxon>
        <taxon>Extremaceae</taxon>
        <taxon>Saxophila</taxon>
    </lineage>
</organism>
<evidence type="ECO:0000256" key="1">
    <source>
        <dbReference type="SAM" id="Phobius"/>
    </source>
</evidence>
<keyword evidence="1" id="KW-1133">Transmembrane helix</keyword>
<proteinExistence type="predicted"/>
<evidence type="ECO:0000313" key="3">
    <source>
        <dbReference type="Proteomes" id="UP001337655"/>
    </source>
</evidence>
<gene>
    <name evidence="2" type="ORF">LTR77_005345</name>
</gene>